<reference evidence="5" key="1">
    <citation type="submission" date="2019-03" db="EMBL/GenBank/DDBJ databases">
        <title>Improved annotation for the trematode Fasciola hepatica.</title>
        <authorList>
            <person name="Choi Y.-J."/>
            <person name="Martin J."/>
            <person name="Mitreva M."/>
        </authorList>
    </citation>
    <scope>NUCLEOTIDE SEQUENCE [LARGE SCALE GENOMIC DNA]</scope>
</reference>
<dbReference type="PANTHER" id="PTHR19134">
    <property type="entry name" value="RECEPTOR-TYPE TYROSINE-PROTEIN PHOSPHATASE"/>
    <property type="match status" value="1"/>
</dbReference>
<dbReference type="SMART" id="SM00194">
    <property type="entry name" value="PTPc"/>
    <property type="match status" value="1"/>
</dbReference>
<evidence type="ECO:0000313" key="5">
    <source>
        <dbReference type="EMBL" id="THD22770.1"/>
    </source>
</evidence>
<dbReference type="CDD" id="cd00170">
    <property type="entry name" value="SEC14"/>
    <property type="match status" value="1"/>
</dbReference>
<accession>A0A4E0RZQ0</accession>
<dbReference type="PANTHER" id="PTHR19134:SF534">
    <property type="entry name" value="LD27988P"/>
    <property type="match status" value="1"/>
</dbReference>
<gene>
    <name evidence="5" type="ORF">D915_006298</name>
</gene>
<feature type="region of interest" description="Disordered" evidence="1">
    <location>
        <begin position="878"/>
        <end position="898"/>
    </location>
</feature>
<dbReference type="InterPro" id="IPR003595">
    <property type="entry name" value="Tyr_Pase_cat"/>
</dbReference>
<dbReference type="InterPro" id="IPR000387">
    <property type="entry name" value="Tyr_Pase_dom"/>
</dbReference>
<dbReference type="Gene3D" id="3.40.525.10">
    <property type="entry name" value="CRAL-TRIO lipid binding domain"/>
    <property type="match status" value="1"/>
</dbReference>
<dbReference type="SUPFAM" id="SSF52087">
    <property type="entry name" value="CRAL/TRIO domain"/>
    <property type="match status" value="1"/>
</dbReference>
<feature type="compositionally biased region" description="Acidic residues" evidence="1">
    <location>
        <begin position="488"/>
        <end position="504"/>
    </location>
</feature>
<feature type="compositionally biased region" description="Basic and acidic residues" evidence="1">
    <location>
        <begin position="460"/>
        <end position="478"/>
    </location>
</feature>
<dbReference type="PROSITE" id="PS50191">
    <property type="entry name" value="CRAL_TRIO"/>
    <property type="match status" value="1"/>
</dbReference>
<dbReference type="InterPro" id="IPR000242">
    <property type="entry name" value="PTP_cat"/>
</dbReference>
<dbReference type="Proteomes" id="UP000230066">
    <property type="component" value="Unassembled WGS sequence"/>
</dbReference>
<dbReference type="Gene3D" id="3.90.190.10">
    <property type="entry name" value="Protein tyrosine phosphatase superfamily"/>
    <property type="match status" value="1"/>
</dbReference>
<feature type="compositionally biased region" description="Acidic residues" evidence="1">
    <location>
        <begin position="623"/>
        <end position="646"/>
    </location>
</feature>
<evidence type="ECO:0000259" key="4">
    <source>
        <dbReference type="PROSITE" id="PS50191"/>
    </source>
</evidence>
<feature type="compositionally biased region" description="Polar residues" evidence="1">
    <location>
        <begin position="542"/>
        <end position="556"/>
    </location>
</feature>
<dbReference type="InterPro" id="IPR050348">
    <property type="entry name" value="Protein-Tyr_Phosphatase"/>
</dbReference>
<organism evidence="5 6">
    <name type="scientific">Fasciola hepatica</name>
    <name type="common">Liver fluke</name>
    <dbReference type="NCBI Taxonomy" id="6192"/>
    <lineage>
        <taxon>Eukaryota</taxon>
        <taxon>Metazoa</taxon>
        <taxon>Spiralia</taxon>
        <taxon>Lophotrochozoa</taxon>
        <taxon>Platyhelminthes</taxon>
        <taxon>Trematoda</taxon>
        <taxon>Digenea</taxon>
        <taxon>Plagiorchiida</taxon>
        <taxon>Echinostomata</taxon>
        <taxon>Echinostomatoidea</taxon>
        <taxon>Fasciolidae</taxon>
        <taxon>Fasciola</taxon>
    </lineage>
</organism>
<dbReference type="SUPFAM" id="SSF52799">
    <property type="entry name" value="(Phosphotyrosine protein) phosphatases II"/>
    <property type="match status" value="1"/>
</dbReference>
<feature type="region of interest" description="Disordered" evidence="1">
    <location>
        <begin position="131"/>
        <end position="260"/>
    </location>
</feature>
<proteinExistence type="predicted"/>
<feature type="domain" description="CRAL-TRIO" evidence="4">
    <location>
        <begin position="16"/>
        <end position="81"/>
    </location>
</feature>
<feature type="domain" description="Tyrosine-protein phosphatase" evidence="2">
    <location>
        <begin position="705"/>
        <end position="1056"/>
    </location>
</feature>
<dbReference type="EMBL" id="JXXN02002536">
    <property type="protein sequence ID" value="THD22770.1"/>
    <property type="molecule type" value="Genomic_DNA"/>
</dbReference>
<evidence type="ECO:0000256" key="1">
    <source>
        <dbReference type="SAM" id="MobiDB-lite"/>
    </source>
</evidence>
<dbReference type="SMART" id="SM00404">
    <property type="entry name" value="PTPc_motif"/>
    <property type="match status" value="1"/>
</dbReference>
<dbReference type="PROSITE" id="PS00383">
    <property type="entry name" value="TYR_PHOSPHATASE_1"/>
    <property type="match status" value="1"/>
</dbReference>
<dbReference type="PROSITE" id="PS50055">
    <property type="entry name" value="TYR_PHOSPHATASE_PTP"/>
    <property type="match status" value="1"/>
</dbReference>
<dbReference type="InterPro" id="IPR029021">
    <property type="entry name" value="Prot-tyrosine_phosphatase-like"/>
</dbReference>
<feature type="compositionally biased region" description="Acidic residues" evidence="1">
    <location>
        <begin position="138"/>
        <end position="159"/>
    </location>
</feature>
<feature type="domain" description="Tyrosine specific protein phosphatases" evidence="3">
    <location>
        <begin position="965"/>
        <end position="1047"/>
    </location>
</feature>
<evidence type="ECO:0000313" key="6">
    <source>
        <dbReference type="Proteomes" id="UP000230066"/>
    </source>
</evidence>
<sequence>MTDAKFGNIDCAFGIKLFKMLQFSYPVRLRRVLILTAPLWFRASFRMLRGFIQDQLRDKVNVLRPSPGTKLDALSHPDFVTLRRDHYAWLQTALVRTGWLLGDPDQPVKPNGHKPQSAAAFFGQSAAHNISGSSLDLSDTESRDDEESLSGNPIEEDDMASLSDMDPFALSSSYSSETDGTDAESRNELDGASVTDCRDTGLYQETGTQSHLLVRESRGSISPRGRCLEHSRVNRPDHSISATEPTNVTHDEHAGTPTPPSVVKRIHLTNEPVMLPAGSAPVARPRTVNTSSDRDMGFSENSLSPLAVESTTPTADVLPGPISLQDPVDVVAKTSTAAATVRYRNSAGANSSCSSTTSFFSTGSAGLSSAPSTRSADCSPTGDQLFQRVALFRAGSAAQPKSEGVLKLSSGTGDKHPHYLYDGMEFCELSKMVSVSNGLSAQSVDLLSKRVAPLAEDEIGEHTIKQDKHRDRMSKSEHSMSPVGDNNADTDIDYPDQPPTEDDPPSWAVGRPHGHSIHQGPKDSESLENDIITGYEHEDNPTDATNNTPPAMSTSPGRPLASISENTPSKSDSVHSVYSSHPILSAGSTEPLSSVSVTSSVVQNENVVLEHQMKKQLDRESISMEDEAEHEDDIVDDDDDSNDGDEVDNHDQAITEGDVLEEDDDLYEISQDSDSDITDKFSLGDYWFTADQLVQHVVNLGVTGLHTEYNAVVRIKSDDPRSAFKHLQNREKNRYCDVVCYESSRVHLRPLSLQVTLPETAVKVRKLAPNSKSTPTSVLTSTLHRTQSAPLAAKDLVRNYIHANWVDGYRQKNAFICTQGPLSETAGDFWRMVWDYHVPIIVMITKVYEAQRSKCYPYWPETVHRKLYFSSGHAGTMPSPFDSTQQSGGNASNERPKTDLPHAEFEVENVSCRLGEHFACSTLRLTHMPSGRRRTVEHFAYFSWPDHGVPSTTTGLQQLLASVQDTYMKAIRHLGFSSPLDQAVPPPPVVVHCSAGIGRTGTYVTADICTKRLIDPVNEDKSINIPLTVSRVRSQRCGCVQVAAQYVFCYRVLIDFAVQHGLLDNKPDSITQTALELLKPSPTSHHADLSGFGSIPPMFYHSTSLPRTGHQSISSTVLDPDFPAPSGLSATLAEFRNLLPTTQLLSIWHAMKSKRDQDGGAQALASADFIMTENTCSESNSDADDLADSYGQESPQAIVLSRVCNSAAEHRSPDIDSSSSHSNGSSISSHNADTECRAICIPCESHSVCIVDEENEKRSVALDVHLVTDESV</sequence>
<dbReference type="InterPro" id="IPR036865">
    <property type="entry name" value="CRAL-TRIO_dom_sf"/>
</dbReference>
<dbReference type="Pfam" id="PF00102">
    <property type="entry name" value="Y_phosphatase"/>
    <property type="match status" value="2"/>
</dbReference>
<comment type="caution">
    <text evidence="5">The sequence shown here is derived from an EMBL/GenBank/DDBJ whole genome shotgun (WGS) entry which is preliminary data.</text>
</comment>
<protein>
    <submittedName>
        <fullName evidence="5">Protein tyrosine phosphatase n9</fullName>
    </submittedName>
</protein>
<dbReference type="AlphaFoldDB" id="A0A4E0RZQ0"/>
<feature type="region of interest" description="Disordered" evidence="1">
    <location>
        <begin position="275"/>
        <end position="300"/>
    </location>
</feature>
<dbReference type="InterPro" id="IPR016130">
    <property type="entry name" value="Tyr_Pase_AS"/>
</dbReference>
<feature type="compositionally biased region" description="Basic and acidic residues" evidence="1">
    <location>
        <begin position="612"/>
        <end position="622"/>
    </location>
</feature>
<evidence type="ECO:0000259" key="3">
    <source>
        <dbReference type="PROSITE" id="PS50056"/>
    </source>
</evidence>
<dbReference type="GO" id="GO:0004725">
    <property type="term" value="F:protein tyrosine phosphatase activity"/>
    <property type="evidence" value="ECO:0007669"/>
    <property type="project" value="InterPro"/>
</dbReference>
<feature type="region of interest" description="Disordered" evidence="1">
    <location>
        <begin position="612"/>
        <end position="663"/>
    </location>
</feature>
<name>A0A4E0RZQ0_FASHE</name>
<dbReference type="PRINTS" id="PR00700">
    <property type="entry name" value="PRTYPHPHTASE"/>
</dbReference>
<feature type="compositionally biased region" description="Polar residues" evidence="1">
    <location>
        <begin position="881"/>
        <end position="893"/>
    </location>
</feature>
<feature type="region of interest" description="Disordered" evidence="1">
    <location>
        <begin position="458"/>
        <end position="576"/>
    </location>
</feature>
<dbReference type="PROSITE" id="PS50056">
    <property type="entry name" value="TYR_PHOSPHATASE_2"/>
    <property type="match status" value="1"/>
</dbReference>
<dbReference type="InterPro" id="IPR001251">
    <property type="entry name" value="CRAL-TRIO_dom"/>
</dbReference>
<dbReference type="Pfam" id="PF00650">
    <property type="entry name" value="CRAL_TRIO"/>
    <property type="match status" value="1"/>
</dbReference>
<feature type="compositionally biased region" description="Basic and acidic residues" evidence="1">
    <location>
        <begin position="226"/>
        <end position="238"/>
    </location>
</feature>
<evidence type="ECO:0000259" key="2">
    <source>
        <dbReference type="PROSITE" id="PS50055"/>
    </source>
</evidence>
<keyword evidence="6" id="KW-1185">Reference proteome</keyword>